<dbReference type="InterPro" id="IPR043898">
    <property type="entry name" value="FANCL_d2"/>
</dbReference>
<dbReference type="EMBL" id="JAAAHY010000059">
    <property type="protein sequence ID" value="KAF9967758.1"/>
    <property type="molecule type" value="Genomic_DNA"/>
</dbReference>
<accession>A0A9P6M6K2</accession>
<dbReference type="InterPro" id="IPR016135">
    <property type="entry name" value="UBQ-conjugating_enzyme/RWD"/>
</dbReference>
<evidence type="ECO:0000256" key="1">
    <source>
        <dbReference type="PROSITE-ProRule" id="PRU00175"/>
    </source>
</evidence>
<name>A0A9P6M6K2_MORAP</name>
<dbReference type="InterPro" id="IPR044037">
    <property type="entry name" value="FANCL_d3"/>
</dbReference>
<evidence type="ECO:0000313" key="3">
    <source>
        <dbReference type="EMBL" id="KAF9967758.1"/>
    </source>
</evidence>
<dbReference type="CDD" id="cd16490">
    <property type="entry name" value="RING-CH-C4HC3_FANCL"/>
    <property type="match status" value="1"/>
</dbReference>
<dbReference type="Pfam" id="PF18890">
    <property type="entry name" value="FANCL_d2"/>
    <property type="match status" value="1"/>
</dbReference>
<dbReference type="InterPro" id="IPR026850">
    <property type="entry name" value="FANCL_C"/>
</dbReference>
<dbReference type="AlphaFoldDB" id="A0A9P6M6K2"/>
<dbReference type="PANTHER" id="PTHR13206:SF0">
    <property type="entry name" value="E3 UBIQUITIN-PROTEIN LIGASE FANCL"/>
    <property type="match status" value="1"/>
</dbReference>
<feature type="domain" description="RING-type" evidence="2">
    <location>
        <begin position="218"/>
        <end position="274"/>
    </location>
</feature>
<dbReference type="PROSITE" id="PS50089">
    <property type="entry name" value="ZF_RING_2"/>
    <property type="match status" value="1"/>
</dbReference>
<dbReference type="GO" id="GO:0061630">
    <property type="term" value="F:ubiquitin protein ligase activity"/>
    <property type="evidence" value="ECO:0007669"/>
    <property type="project" value="TreeGrafter"/>
</dbReference>
<sequence>MDMESFLIELVDTLEAILSAKRAGNNGSEPVTYFSQITEQLDTLGWHRVTHMSQDLSKVQIELCDASGRLHLLTVTFPPGYPTVPLILEPLDIPKSDSEHGLTGHEYLSTIASASSKSGYRLESVIQEAEKQLERYREFWDVMQDFDDKTWVIDPEKPTRADRMRRCALGNHCSLQIVVDPLSPRLMPETRLFGPTAKLTNGFPSPANVTKDEMNIECGICYSFRYEGQVPDQLCSHVKCQQPFHRICLYEWLRSVPTTRQSFHTLFGACPYCSETITTTAPKT</sequence>
<proteinExistence type="predicted"/>
<dbReference type="Gene3D" id="3.10.110.10">
    <property type="entry name" value="Ubiquitin Conjugating Enzyme"/>
    <property type="match status" value="1"/>
</dbReference>
<dbReference type="GO" id="GO:0008270">
    <property type="term" value="F:zinc ion binding"/>
    <property type="evidence" value="ECO:0007669"/>
    <property type="project" value="UniProtKB-KW"/>
</dbReference>
<evidence type="ECO:0000259" key="2">
    <source>
        <dbReference type="PROSITE" id="PS50089"/>
    </source>
</evidence>
<dbReference type="Proteomes" id="UP000738359">
    <property type="component" value="Unassembled WGS sequence"/>
</dbReference>
<dbReference type="PANTHER" id="PTHR13206">
    <property type="entry name" value="UBIQUITIN LIGASE PROTEIN PHF9 FANCONI ANEMIA GROUP L PROTEIN"/>
    <property type="match status" value="1"/>
</dbReference>
<dbReference type="Gene3D" id="3.30.40.10">
    <property type="entry name" value="Zinc/RING finger domain, C3HC4 (zinc finger)"/>
    <property type="match status" value="1"/>
</dbReference>
<keyword evidence="1" id="KW-0863">Zinc-finger</keyword>
<dbReference type="OrthoDB" id="10263265at2759"/>
<reference evidence="3" key="1">
    <citation type="journal article" date="2020" name="Fungal Divers.">
        <title>Resolving the Mortierellaceae phylogeny through synthesis of multi-gene phylogenetics and phylogenomics.</title>
        <authorList>
            <person name="Vandepol N."/>
            <person name="Liber J."/>
            <person name="Desiro A."/>
            <person name="Na H."/>
            <person name="Kennedy M."/>
            <person name="Barry K."/>
            <person name="Grigoriev I.V."/>
            <person name="Miller A.N."/>
            <person name="O'Donnell K."/>
            <person name="Stajich J.E."/>
            <person name="Bonito G."/>
        </authorList>
    </citation>
    <scope>NUCLEOTIDE SEQUENCE</scope>
    <source>
        <strain evidence="3">CK1249</strain>
    </source>
</reference>
<keyword evidence="1" id="KW-0862">Zinc</keyword>
<dbReference type="GO" id="GO:0043240">
    <property type="term" value="C:Fanconi anaemia nuclear complex"/>
    <property type="evidence" value="ECO:0007669"/>
    <property type="project" value="InterPro"/>
</dbReference>
<organism evidence="3 4">
    <name type="scientific">Mortierella alpina</name>
    <name type="common">Oleaginous fungus</name>
    <name type="synonym">Mortierella renispora</name>
    <dbReference type="NCBI Taxonomy" id="64518"/>
    <lineage>
        <taxon>Eukaryota</taxon>
        <taxon>Fungi</taxon>
        <taxon>Fungi incertae sedis</taxon>
        <taxon>Mucoromycota</taxon>
        <taxon>Mortierellomycotina</taxon>
        <taxon>Mortierellomycetes</taxon>
        <taxon>Mortierellales</taxon>
        <taxon>Mortierellaceae</taxon>
        <taxon>Mortierella</taxon>
    </lineage>
</organism>
<dbReference type="InterPro" id="IPR013083">
    <property type="entry name" value="Znf_RING/FYVE/PHD"/>
</dbReference>
<dbReference type="InterPro" id="IPR001841">
    <property type="entry name" value="Znf_RING"/>
</dbReference>
<dbReference type="GO" id="GO:0006513">
    <property type="term" value="P:protein monoubiquitination"/>
    <property type="evidence" value="ECO:0007669"/>
    <property type="project" value="TreeGrafter"/>
</dbReference>
<protein>
    <recommendedName>
        <fullName evidence="2">RING-type domain-containing protein</fullName>
    </recommendedName>
</protein>
<evidence type="ECO:0000313" key="4">
    <source>
        <dbReference type="Proteomes" id="UP000738359"/>
    </source>
</evidence>
<comment type="caution">
    <text evidence="3">The sequence shown here is derived from an EMBL/GenBank/DDBJ whole genome shotgun (WGS) entry which is preliminary data.</text>
</comment>
<dbReference type="CDD" id="cd23831">
    <property type="entry name" value="DRWD-N_FANCL"/>
    <property type="match status" value="1"/>
</dbReference>
<dbReference type="InterPro" id="IPR043003">
    <property type="entry name" value="FANCL_d3_sf"/>
</dbReference>
<dbReference type="SUPFAM" id="SSF57850">
    <property type="entry name" value="RING/U-box"/>
    <property type="match status" value="1"/>
</dbReference>
<gene>
    <name evidence="3" type="ORF">BGZ70_008310</name>
</gene>
<dbReference type="SMART" id="SM01197">
    <property type="entry name" value="FANCL_C"/>
    <property type="match status" value="1"/>
</dbReference>
<dbReference type="GO" id="GO:0036297">
    <property type="term" value="P:interstrand cross-link repair"/>
    <property type="evidence" value="ECO:0007669"/>
    <property type="project" value="InterPro"/>
</dbReference>
<dbReference type="Pfam" id="PF18891">
    <property type="entry name" value="FANCL_d3"/>
    <property type="match status" value="1"/>
</dbReference>
<dbReference type="InterPro" id="IPR026848">
    <property type="entry name" value="Fancl"/>
</dbReference>
<dbReference type="Gene3D" id="3.10.110.20">
    <property type="entry name" value="RWD domain-like"/>
    <property type="match status" value="1"/>
</dbReference>
<dbReference type="Pfam" id="PF11793">
    <property type="entry name" value="FANCL_C"/>
    <property type="match status" value="1"/>
</dbReference>
<keyword evidence="1" id="KW-0479">Metal-binding</keyword>
<dbReference type="CDD" id="cd23832">
    <property type="entry name" value="DRWD-C_FANCL"/>
    <property type="match status" value="1"/>
</dbReference>
<keyword evidence="4" id="KW-1185">Reference proteome</keyword>